<organism evidence="2 3">
    <name type="scientific">Baudoinia panamericana (strain UAMH 10762)</name>
    <name type="common">Angels' share fungus</name>
    <name type="synonym">Baudoinia compniacensis (strain UAMH 10762)</name>
    <dbReference type="NCBI Taxonomy" id="717646"/>
    <lineage>
        <taxon>Eukaryota</taxon>
        <taxon>Fungi</taxon>
        <taxon>Dikarya</taxon>
        <taxon>Ascomycota</taxon>
        <taxon>Pezizomycotina</taxon>
        <taxon>Dothideomycetes</taxon>
        <taxon>Dothideomycetidae</taxon>
        <taxon>Mycosphaerellales</taxon>
        <taxon>Teratosphaeriaceae</taxon>
        <taxon>Baudoinia</taxon>
    </lineage>
</organism>
<dbReference type="Gene3D" id="3.40.50.1820">
    <property type="entry name" value="alpha/beta hydrolase"/>
    <property type="match status" value="1"/>
</dbReference>
<dbReference type="SUPFAM" id="SSF53474">
    <property type="entry name" value="alpha/beta-Hydrolases"/>
    <property type="match status" value="1"/>
</dbReference>
<dbReference type="InterPro" id="IPR029058">
    <property type="entry name" value="AB_hydrolase_fold"/>
</dbReference>
<reference evidence="2 3" key="1">
    <citation type="journal article" date="2012" name="PLoS Pathog.">
        <title>Diverse lifestyles and strategies of plant pathogenesis encoded in the genomes of eighteen Dothideomycetes fungi.</title>
        <authorList>
            <person name="Ohm R.A."/>
            <person name="Feau N."/>
            <person name="Henrissat B."/>
            <person name="Schoch C.L."/>
            <person name="Horwitz B.A."/>
            <person name="Barry K.W."/>
            <person name="Condon B.J."/>
            <person name="Copeland A.C."/>
            <person name="Dhillon B."/>
            <person name="Glaser F."/>
            <person name="Hesse C.N."/>
            <person name="Kosti I."/>
            <person name="LaButti K."/>
            <person name="Lindquist E.A."/>
            <person name="Lucas S."/>
            <person name="Salamov A.A."/>
            <person name="Bradshaw R.E."/>
            <person name="Ciuffetti L."/>
            <person name="Hamelin R.C."/>
            <person name="Kema G.H.J."/>
            <person name="Lawrence C."/>
            <person name="Scott J.A."/>
            <person name="Spatafora J.W."/>
            <person name="Turgeon B.G."/>
            <person name="de Wit P.J.G.M."/>
            <person name="Zhong S."/>
            <person name="Goodwin S.B."/>
            <person name="Grigoriev I.V."/>
        </authorList>
    </citation>
    <scope>NUCLEOTIDE SEQUENCE [LARGE SCALE GENOMIC DNA]</scope>
    <source>
        <strain evidence="2 3">UAMH 10762</strain>
    </source>
</reference>
<dbReference type="HOGENOM" id="CLU_036837_0_0_1"/>
<evidence type="ECO:0000256" key="1">
    <source>
        <dbReference type="SAM" id="MobiDB-lite"/>
    </source>
</evidence>
<gene>
    <name evidence="2" type="ORF">BAUCODRAFT_123010</name>
</gene>
<dbReference type="AlphaFoldDB" id="M2N9C8"/>
<accession>M2N9C8</accession>
<sequence length="384" mass="42527">MSQRYRTIEHVISRSHIRKYSRATASGQDGELDLRIKQYVPLDNPTPIAGDLTIMAADGSDSPKEPYEPLWDDVLQLCDEKDAHVRSIWIADVAHQGGSCIRTKRKLGNDQSWFDHCRDLLHMVNNFRDQLPRLIIGIGHSMGAGQLVLMHPRLLHSLVLLEPVIGKRTKPCQGPRLTRAPTLRKDTALSRADAVHAAEKSLQSWDNRHGFRELPTVAVPENTIPGAQKGDGRTPSIAKANRLPPPDIIGPAGTITTCYRQEPVLATVGPRHVRPSILYVFGFRSLLSCPGRIEDKLTRTEFCARGSGGQKDGRVQAAINPVCAHLVSLVAVAQVAAAVVPWLMKEAAKWRADGRKVATGWAEKSLRKKTTVNDEWFSKVKSLR</sequence>
<dbReference type="Proteomes" id="UP000011761">
    <property type="component" value="Unassembled WGS sequence"/>
</dbReference>
<feature type="region of interest" description="Disordered" evidence="1">
    <location>
        <begin position="221"/>
        <end position="243"/>
    </location>
</feature>
<dbReference type="eggNOG" id="ENOG502S3SW">
    <property type="taxonomic scope" value="Eukaryota"/>
</dbReference>
<dbReference type="STRING" id="717646.M2N9C8"/>
<protein>
    <submittedName>
        <fullName evidence="2">Uncharacterized protein</fullName>
    </submittedName>
</protein>
<proteinExistence type="predicted"/>
<evidence type="ECO:0000313" key="3">
    <source>
        <dbReference type="Proteomes" id="UP000011761"/>
    </source>
</evidence>
<dbReference type="KEGG" id="bcom:BAUCODRAFT_123010"/>
<dbReference type="GeneID" id="19107733"/>
<keyword evidence="3" id="KW-1185">Reference proteome</keyword>
<name>M2N9C8_BAUPA</name>
<dbReference type="EMBL" id="KB445556">
    <property type="protein sequence ID" value="EMC95709.1"/>
    <property type="molecule type" value="Genomic_DNA"/>
</dbReference>
<dbReference type="RefSeq" id="XP_007677118.1">
    <property type="nucleotide sequence ID" value="XM_007678928.1"/>
</dbReference>
<dbReference type="OrthoDB" id="94039at2759"/>
<evidence type="ECO:0000313" key="2">
    <source>
        <dbReference type="EMBL" id="EMC95709.1"/>
    </source>
</evidence>